<keyword evidence="3" id="KW-1185">Reference proteome</keyword>
<evidence type="ECO:0000313" key="2">
    <source>
        <dbReference type="EMBL" id="MED6112426.1"/>
    </source>
</evidence>
<dbReference type="EMBL" id="JASCZI010000560">
    <property type="protein sequence ID" value="MED6112426.1"/>
    <property type="molecule type" value="Genomic_DNA"/>
</dbReference>
<evidence type="ECO:0000256" key="1">
    <source>
        <dbReference type="SAM" id="MobiDB-lite"/>
    </source>
</evidence>
<protein>
    <submittedName>
        <fullName evidence="2">Uncharacterized protein</fullName>
    </submittedName>
</protein>
<name>A0ABU6QKC4_9FABA</name>
<proteinExistence type="predicted"/>
<dbReference type="Proteomes" id="UP001341840">
    <property type="component" value="Unassembled WGS sequence"/>
</dbReference>
<gene>
    <name evidence="2" type="ORF">PIB30_061583</name>
</gene>
<organism evidence="2 3">
    <name type="scientific">Stylosanthes scabra</name>
    <dbReference type="NCBI Taxonomy" id="79078"/>
    <lineage>
        <taxon>Eukaryota</taxon>
        <taxon>Viridiplantae</taxon>
        <taxon>Streptophyta</taxon>
        <taxon>Embryophyta</taxon>
        <taxon>Tracheophyta</taxon>
        <taxon>Spermatophyta</taxon>
        <taxon>Magnoliopsida</taxon>
        <taxon>eudicotyledons</taxon>
        <taxon>Gunneridae</taxon>
        <taxon>Pentapetalae</taxon>
        <taxon>rosids</taxon>
        <taxon>fabids</taxon>
        <taxon>Fabales</taxon>
        <taxon>Fabaceae</taxon>
        <taxon>Papilionoideae</taxon>
        <taxon>50 kb inversion clade</taxon>
        <taxon>dalbergioids sensu lato</taxon>
        <taxon>Dalbergieae</taxon>
        <taxon>Pterocarpus clade</taxon>
        <taxon>Stylosanthes</taxon>
    </lineage>
</organism>
<comment type="caution">
    <text evidence="2">The sequence shown here is derived from an EMBL/GenBank/DDBJ whole genome shotgun (WGS) entry which is preliminary data.</text>
</comment>
<feature type="region of interest" description="Disordered" evidence="1">
    <location>
        <begin position="1"/>
        <end position="48"/>
    </location>
</feature>
<evidence type="ECO:0000313" key="3">
    <source>
        <dbReference type="Proteomes" id="UP001341840"/>
    </source>
</evidence>
<accession>A0ABU6QKC4</accession>
<feature type="region of interest" description="Disordered" evidence="1">
    <location>
        <begin position="129"/>
        <end position="161"/>
    </location>
</feature>
<reference evidence="2 3" key="1">
    <citation type="journal article" date="2023" name="Plants (Basel)">
        <title>Bridging the Gap: Combining Genomics and Transcriptomics Approaches to Understand Stylosanthes scabra, an Orphan Legume from the Brazilian Caatinga.</title>
        <authorList>
            <person name="Ferreira-Neto J.R.C."/>
            <person name="da Silva M.D."/>
            <person name="Binneck E."/>
            <person name="de Melo N.F."/>
            <person name="da Silva R.H."/>
            <person name="de Melo A.L.T.M."/>
            <person name="Pandolfi V."/>
            <person name="Bustamante F.O."/>
            <person name="Brasileiro-Vidal A.C."/>
            <person name="Benko-Iseppon A.M."/>
        </authorList>
    </citation>
    <scope>NUCLEOTIDE SEQUENCE [LARGE SCALE GENOMIC DNA]</scope>
    <source>
        <tissue evidence="2">Leaves</tissue>
    </source>
</reference>
<sequence>MGVRVGGDEAQEEADLFARYEEEGDDRDQPHPAGYGAPQPFPSAASPDPFFHATLDAGTLDEVFDMIRAPDTIIMSQAASYRTGRDQRLDPSSSAFVASPLLYQGMGYTVNDFASFPAQYGTPPAYYDFLSGPNPTPQQDESAAREPSPPPPPGDPRGRLDHPHAAPVAIYIMAVATCETLCIGISFFCCLSCFSVSTCS</sequence>